<organism evidence="2 3">
    <name type="scientific">Paenibacillus albilobatus</name>
    <dbReference type="NCBI Taxonomy" id="2716884"/>
    <lineage>
        <taxon>Bacteria</taxon>
        <taxon>Bacillati</taxon>
        <taxon>Bacillota</taxon>
        <taxon>Bacilli</taxon>
        <taxon>Bacillales</taxon>
        <taxon>Paenibacillaceae</taxon>
        <taxon>Paenibacillus</taxon>
    </lineage>
</organism>
<dbReference type="Proteomes" id="UP000679779">
    <property type="component" value="Unassembled WGS sequence"/>
</dbReference>
<evidence type="ECO:0000313" key="2">
    <source>
        <dbReference type="EMBL" id="GIO34140.1"/>
    </source>
</evidence>
<feature type="transmembrane region" description="Helical" evidence="1">
    <location>
        <begin position="52"/>
        <end position="77"/>
    </location>
</feature>
<dbReference type="RefSeq" id="WP_160043369.1">
    <property type="nucleotide sequence ID" value="NZ_BORQ01000008.1"/>
</dbReference>
<comment type="caution">
    <text evidence="2">The sequence shown here is derived from an EMBL/GenBank/DDBJ whole genome shotgun (WGS) entry which is preliminary data.</text>
</comment>
<accession>A0A919XNP4</accession>
<dbReference type="EMBL" id="BORQ01000008">
    <property type="protein sequence ID" value="GIO34140.1"/>
    <property type="molecule type" value="Genomic_DNA"/>
</dbReference>
<evidence type="ECO:0000313" key="3">
    <source>
        <dbReference type="Proteomes" id="UP000679779"/>
    </source>
</evidence>
<proteinExistence type="predicted"/>
<keyword evidence="1" id="KW-0812">Transmembrane</keyword>
<reference evidence="2" key="1">
    <citation type="submission" date="2021-03" db="EMBL/GenBank/DDBJ databases">
        <title>Antimicrobial resistance genes in bacteria isolated from Japanese honey, and their potential for conferring macrolide and lincosamide resistance in the American foulbrood pathogen Paenibacillus larvae.</title>
        <authorList>
            <person name="Okamoto M."/>
            <person name="Kumagai M."/>
            <person name="Kanamori H."/>
            <person name="Takamatsu D."/>
        </authorList>
    </citation>
    <scope>NUCLEOTIDE SEQUENCE</scope>
    <source>
        <strain evidence="2">J2TS6</strain>
    </source>
</reference>
<gene>
    <name evidence="2" type="ORF">J2TS6_52810</name>
</gene>
<keyword evidence="1" id="KW-1133">Transmembrane helix</keyword>
<dbReference type="AlphaFoldDB" id="A0A919XNP4"/>
<evidence type="ECO:0008006" key="4">
    <source>
        <dbReference type="Google" id="ProtNLM"/>
    </source>
</evidence>
<sequence>MSRYFENEVRENVQACERPDFDRMWSRIEREVAERKAGVVPTEAAPRSRKKYIPAAIVFSCFMVAAVPAFAGVTLNWDHLYGGKSVTRALDNGIGQRYDLDASSNGVTMSLKGVVTDGERMKLLVAVDAGMKPEEYDVVVLEHMAIKDKAGHEEPLSGYLQYDGASGKLLGIYETKDTLKDGKKTYTLEAGNLVYYKSEAVPLKQKPAVGTEIKTGETRYPSLNIKSVVGSSEGLSVRYNVNAAEAKDGGSGDPHLTVTYGGQTVRGSVTQLPPEGEGIPMEQVFPRMAAKDWENADIRFNYLKESKRIEGSWSFHFQTDGKKAGEAIYSRPLQTSGEFREKARKSLDRLTVTPLEIIAGINEETPQERGKWFEVNYDDVRLQIGDQEIKGSYTIKGDDPAKYRKAYAFESPEWYKDWSGVPMKLILKQAVVMKRDTSANWLALHRPTAEKQTAEMNLESSQVRFTYYMDGKDLVVESEPVSGPVKGIGQSMLRVDGEDVYPEYAPRGPGALGKNIERYPDFNMSHTLEINPGIYRYSDPGRDVEMALTQK</sequence>
<keyword evidence="1" id="KW-0472">Membrane</keyword>
<keyword evidence="3" id="KW-1185">Reference proteome</keyword>
<protein>
    <recommendedName>
        <fullName evidence="4">DUF4179 domain-containing protein</fullName>
    </recommendedName>
</protein>
<name>A0A919XNP4_9BACL</name>
<evidence type="ECO:0000256" key="1">
    <source>
        <dbReference type="SAM" id="Phobius"/>
    </source>
</evidence>